<feature type="domain" description="EAL" evidence="1">
    <location>
        <begin position="115"/>
        <end position="367"/>
    </location>
</feature>
<dbReference type="Proteomes" id="UP000002534">
    <property type="component" value="Chromosome"/>
</dbReference>
<dbReference type="InterPro" id="IPR029787">
    <property type="entry name" value="Nucleotide_cyclase"/>
</dbReference>
<evidence type="ECO:0000259" key="1">
    <source>
        <dbReference type="PROSITE" id="PS50883"/>
    </source>
</evidence>
<accession>Q3A027</accession>
<dbReference type="RefSeq" id="WP_011342839.1">
    <property type="nucleotide sequence ID" value="NC_007498.2"/>
</dbReference>
<dbReference type="SMART" id="SM00052">
    <property type="entry name" value="EAL"/>
    <property type="match status" value="1"/>
</dbReference>
<evidence type="ECO:0000313" key="4">
    <source>
        <dbReference type="Proteomes" id="UP000002534"/>
    </source>
</evidence>
<dbReference type="OrthoDB" id="9777298at2"/>
<dbReference type="NCBIfam" id="TIGR00254">
    <property type="entry name" value="GGDEF"/>
    <property type="match status" value="1"/>
</dbReference>
<gene>
    <name evidence="3" type="ordered locus">Pcar_3045</name>
</gene>
<dbReference type="Gene3D" id="3.20.20.450">
    <property type="entry name" value="EAL domain"/>
    <property type="match status" value="1"/>
</dbReference>
<feature type="domain" description="GGDEF" evidence="2">
    <location>
        <begin position="1"/>
        <end position="106"/>
    </location>
</feature>
<dbReference type="PANTHER" id="PTHR44757:SF2">
    <property type="entry name" value="BIOFILM ARCHITECTURE MAINTENANCE PROTEIN MBAA"/>
    <property type="match status" value="1"/>
</dbReference>
<keyword evidence="4" id="KW-1185">Reference proteome</keyword>
<proteinExistence type="predicted"/>
<dbReference type="HOGENOM" id="CLU_000445_70_50_7"/>
<dbReference type="InterPro" id="IPR000160">
    <property type="entry name" value="GGDEF_dom"/>
</dbReference>
<dbReference type="Gene3D" id="3.30.70.270">
    <property type="match status" value="1"/>
</dbReference>
<dbReference type="SUPFAM" id="SSF55073">
    <property type="entry name" value="Nucleotide cyclase"/>
    <property type="match status" value="1"/>
</dbReference>
<dbReference type="AlphaFoldDB" id="Q3A027"/>
<dbReference type="CDD" id="cd01949">
    <property type="entry name" value="GGDEF"/>
    <property type="match status" value="1"/>
</dbReference>
<dbReference type="InterPro" id="IPR001633">
    <property type="entry name" value="EAL_dom"/>
</dbReference>
<dbReference type="PANTHER" id="PTHR44757">
    <property type="entry name" value="DIGUANYLATE CYCLASE DGCP"/>
    <property type="match status" value="1"/>
</dbReference>
<dbReference type="eggNOG" id="COG5001">
    <property type="taxonomic scope" value="Bacteria"/>
</dbReference>
<dbReference type="CDD" id="cd01948">
    <property type="entry name" value="EAL"/>
    <property type="match status" value="1"/>
</dbReference>
<dbReference type="STRING" id="338963.Pcar_3045"/>
<reference evidence="3 4" key="2">
    <citation type="journal article" date="2012" name="BMC Genomics">
        <title>The genome of Pelobacter carbinolicus reveals surprising metabolic capabilities and physiological features.</title>
        <authorList>
            <person name="Aklujkar M."/>
            <person name="Haveman S.A."/>
            <person name="Didonato R.Jr."/>
            <person name="Chertkov O."/>
            <person name="Han C.S."/>
            <person name="Land M.L."/>
            <person name="Brown P."/>
            <person name="Lovley D.R."/>
        </authorList>
    </citation>
    <scope>NUCLEOTIDE SEQUENCE [LARGE SCALE GENOMIC DNA]</scope>
    <source>
        <strain evidence="4">DSM 2380 / NBRC 103641 / GraBd1</strain>
    </source>
</reference>
<name>Q3A027_SYNC1</name>
<dbReference type="PROSITE" id="PS50883">
    <property type="entry name" value="EAL"/>
    <property type="match status" value="1"/>
</dbReference>
<dbReference type="SMART" id="SM00267">
    <property type="entry name" value="GGDEF"/>
    <property type="match status" value="1"/>
</dbReference>
<dbReference type="PROSITE" id="PS50887">
    <property type="entry name" value="GGDEF"/>
    <property type="match status" value="1"/>
</dbReference>
<protein>
    <submittedName>
        <fullName evidence="3">Diguanylate cyclase/phosphodiesterase</fullName>
    </submittedName>
</protein>
<dbReference type="SUPFAM" id="SSF141868">
    <property type="entry name" value="EAL domain-like"/>
    <property type="match status" value="1"/>
</dbReference>
<evidence type="ECO:0000259" key="2">
    <source>
        <dbReference type="PROSITE" id="PS50887"/>
    </source>
</evidence>
<evidence type="ECO:0000313" key="3">
    <source>
        <dbReference type="EMBL" id="ABA90280.1"/>
    </source>
</evidence>
<dbReference type="EMBL" id="CP000142">
    <property type="protein sequence ID" value="ABA90280.1"/>
    <property type="molecule type" value="Genomic_DNA"/>
</dbReference>
<sequence length="367" mass="40357">MSLVFARLSHCVSECDTIARMGGDEFAILLAESQGSDEAGQVAALILSTLAQPFFIESQELFISGSIGIAFFPHDSANLDELFTYADTAMYSAKHKGRNNFQCYDHELTLHVTERLSLGAALRYACANHELQLYYQPKVQLKDGRVVGVEALLRWWHPVLGMLTPDRFISIAEETGLIVEIGEWVLKTACQAAVDFNRDVAASFKVAVNLSCRQFLQNDLAATIEAILKTTGCRGEWLECEITESLMIEDNPQVANTLEALRALGITIAIDDFGTGYSALNYLSRFPIDVLKIDRLFINHIDTDPCKVGLVKVFIALGTNLEMQIVAEGVETVSESASLQKLGCGLAQGYLFGKPQPFDVLMTTLSL</sequence>
<dbReference type="Pfam" id="PF00990">
    <property type="entry name" value="GGDEF"/>
    <property type="match status" value="1"/>
</dbReference>
<organism evidence="3 4">
    <name type="scientific">Syntrophotalea carbinolica (strain DSM 2380 / NBRC 103641 / GraBd1)</name>
    <name type="common">Pelobacter carbinolicus</name>
    <dbReference type="NCBI Taxonomy" id="338963"/>
    <lineage>
        <taxon>Bacteria</taxon>
        <taxon>Pseudomonadati</taxon>
        <taxon>Thermodesulfobacteriota</taxon>
        <taxon>Desulfuromonadia</taxon>
        <taxon>Desulfuromonadales</taxon>
        <taxon>Syntrophotaleaceae</taxon>
        <taxon>Syntrophotalea</taxon>
    </lineage>
</organism>
<dbReference type="Pfam" id="PF00563">
    <property type="entry name" value="EAL"/>
    <property type="match status" value="1"/>
</dbReference>
<dbReference type="KEGG" id="pca:Pcar_3045"/>
<dbReference type="InterPro" id="IPR035919">
    <property type="entry name" value="EAL_sf"/>
</dbReference>
<dbReference type="InterPro" id="IPR043128">
    <property type="entry name" value="Rev_trsase/Diguanyl_cyclase"/>
</dbReference>
<dbReference type="InterPro" id="IPR052155">
    <property type="entry name" value="Biofilm_reg_signaling"/>
</dbReference>
<reference evidence="4" key="1">
    <citation type="submission" date="2005-10" db="EMBL/GenBank/DDBJ databases">
        <title>Complete sequence of Pelobacter carbinolicus DSM 2380.</title>
        <authorList>
            <person name="Copeland A."/>
            <person name="Lucas S."/>
            <person name="Lapidus A."/>
            <person name="Barry K."/>
            <person name="Detter J.C."/>
            <person name="Glavina T."/>
            <person name="Hammon N."/>
            <person name="Israni S."/>
            <person name="Pitluck S."/>
            <person name="Chertkov O."/>
            <person name="Schmutz J."/>
            <person name="Larimer F."/>
            <person name="Land M."/>
            <person name="Kyrpides N."/>
            <person name="Ivanova N."/>
            <person name="Richardson P."/>
        </authorList>
    </citation>
    <scope>NUCLEOTIDE SEQUENCE [LARGE SCALE GENOMIC DNA]</scope>
    <source>
        <strain evidence="4">DSM 2380 / NBRC 103641 / GraBd1</strain>
    </source>
</reference>